<keyword evidence="2" id="KW-1185">Reference proteome</keyword>
<dbReference type="SUPFAM" id="SSF54695">
    <property type="entry name" value="POZ domain"/>
    <property type="match status" value="1"/>
</dbReference>
<organism evidence="1 2">
    <name type="scientific">Orchesella dallaii</name>
    <dbReference type="NCBI Taxonomy" id="48710"/>
    <lineage>
        <taxon>Eukaryota</taxon>
        <taxon>Metazoa</taxon>
        <taxon>Ecdysozoa</taxon>
        <taxon>Arthropoda</taxon>
        <taxon>Hexapoda</taxon>
        <taxon>Collembola</taxon>
        <taxon>Entomobryomorpha</taxon>
        <taxon>Entomobryoidea</taxon>
        <taxon>Orchesellidae</taxon>
        <taxon>Orchesellinae</taxon>
        <taxon>Orchesella</taxon>
    </lineage>
</organism>
<dbReference type="InterPro" id="IPR011333">
    <property type="entry name" value="SKP1/BTB/POZ_sf"/>
</dbReference>
<proteinExistence type="predicted"/>
<reference evidence="1 2" key="1">
    <citation type="submission" date="2024-08" db="EMBL/GenBank/DDBJ databases">
        <authorList>
            <person name="Cucini C."/>
            <person name="Frati F."/>
        </authorList>
    </citation>
    <scope>NUCLEOTIDE SEQUENCE [LARGE SCALE GENOMIC DNA]</scope>
</reference>
<protein>
    <submittedName>
        <fullName evidence="1">Uncharacterized protein</fullName>
    </submittedName>
</protein>
<accession>A0ABP1R9L5</accession>
<name>A0ABP1R9L5_9HEXA</name>
<gene>
    <name evidence="1" type="ORF">ODALV1_LOCUS18908</name>
</gene>
<dbReference type="Proteomes" id="UP001642540">
    <property type="component" value="Unassembled WGS sequence"/>
</dbReference>
<evidence type="ECO:0000313" key="1">
    <source>
        <dbReference type="EMBL" id="CAL8120221.1"/>
    </source>
</evidence>
<comment type="caution">
    <text evidence="1">The sequence shown here is derived from an EMBL/GenBank/DDBJ whole genome shotgun (WGS) entry which is preliminary data.</text>
</comment>
<dbReference type="EMBL" id="CAXLJM020000062">
    <property type="protein sequence ID" value="CAL8120221.1"/>
    <property type="molecule type" value="Genomic_DNA"/>
</dbReference>
<sequence length="279" mass="31574">MAFCNTIHHQASSEMVVKTFPSHLLNFTNKITLEVGSTIVSVPNCLGDNIFETKWEAKMHYVGEKKKIIITLQYMENTLKGSSLPEYCNPKVAFQYQLQLVSNKLYSRGPVIPIKYLQSNNENNQLKLELSMTLTMVFDWGRTPSTPVWSLGKEPFTLTLYTTDGWIKTDKAVVTAKCKYIGNQLAEAGIPTAEPGVVGLADISFVGLQHVVTFCHHGHFIIPTWRRDLSLIAQACEVLQMKILKGYCDYVIRHEAQPPLQHHEVTEVVTKINDTVRYD</sequence>
<evidence type="ECO:0000313" key="2">
    <source>
        <dbReference type="Proteomes" id="UP001642540"/>
    </source>
</evidence>